<protein>
    <submittedName>
        <fullName evidence="2">Uncharacterized protein</fullName>
    </submittedName>
</protein>
<accession>A0A3S0ZYC6</accession>
<evidence type="ECO:0000313" key="2">
    <source>
        <dbReference type="EMBL" id="RUS78187.1"/>
    </source>
</evidence>
<evidence type="ECO:0000256" key="1">
    <source>
        <dbReference type="SAM" id="MobiDB-lite"/>
    </source>
</evidence>
<dbReference type="EMBL" id="RQTK01000526">
    <property type="protein sequence ID" value="RUS78187.1"/>
    <property type="molecule type" value="Genomic_DNA"/>
</dbReference>
<dbReference type="Proteomes" id="UP000271974">
    <property type="component" value="Unassembled WGS sequence"/>
</dbReference>
<comment type="caution">
    <text evidence="2">The sequence shown here is derived from an EMBL/GenBank/DDBJ whole genome shotgun (WGS) entry which is preliminary data.</text>
</comment>
<feature type="compositionally biased region" description="Low complexity" evidence="1">
    <location>
        <begin position="227"/>
        <end position="241"/>
    </location>
</feature>
<dbReference type="OrthoDB" id="10655123at2759"/>
<sequence>MAKIRLLVGSRTLPRKMKDKSDCTSYQGIYFLHLGITFKSHNYSSSGICNLKRPDTYRALGASHSPDDFLGKLSSPSTDSGASPIMPSPVSLSEGPDNEGVIAVTNIHTIPSDGMTATSFTGTSSVNFGSPTSDILEVGANSRNTAGVNSAQLPGTGTGTSVGDATASSNTGNLGGPYTDLSTTGYNTRADGSAVGGVAITQGSGLTAGSNTGSVDSSFNAGYTDNTGSLSSTSEGSLPGVSGSGSSAGTGPIAIPTNVGTPVVNPPYLPMGGAAQTGGMNNFGPGAMQYMTPGVPSQPTGNQIQPTNTWGPSSNNHGIMPQGPTGQYNQGNLYNPYMYNPYNSPWTGYGHPYNNQMYGPGGYTQNNNGWQGAPSPNPNTNTNSNPNLMANNNMNAHGGNSLAGHPGGNVGGGGYNHYNAMNAWQAAQTQSWLYPMFLFDMF</sequence>
<proteinExistence type="predicted"/>
<name>A0A3S0ZYC6_ELYCH</name>
<reference evidence="2 3" key="1">
    <citation type="submission" date="2019-01" db="EMBL/GenBank/DDBJ databases">
        <title>A draft genome assembly of the solar-powered sea slug Elysia chlorotica.</title>
        <authorList>
            <person name="Cai H."/>
            <person name="Li Q."/>
            <person name="Fang X."/>
            <person name="Li J."/>
            <person name="Curtis N.E."/>
            <person name="Altenburger A."/>
            <person name="Shibata T."/>
            <person name="Feng M."/>
            <person name="Maeda T."/>
            <person name="Schwartz J.A."/>
            <person name="Shigenobu S."/>
            <person name="Lundholm N."/>
            <person name="Nishiyama T."/>
            <person name="Yang H."/>
            <person name="Hasebe M."/>
            <person name="Li S."/>
            <person name="Pierce S.K."/>
            <person name="Wang J."/>
        </authorList>
    </citation>
    <scope>NUCLEOTIDE SEQUENCE [LARGE SCALE GENOMIC DNA]</scope>
    <source>
        <strain evidence="2">EC2010</strain>
        <tissue evidence="2">Whole organism of an adult</tissue>
    </source>
</reference>
<organism evidence="2 3">
    <name type="scientific">Elysia chlorotica</name>
    <name type="common">Eastern emerald elysia</name>
    <name type="synonym">Sea slug</name>
    <dbReference type="NCBI Taxonomy" id="188477"/>
    <lineage>
        <taxon>Eukaryota</taxon>
        <taxon>Metazoa</taxon>
        <taxon>Spiralia</taxon>
        <taxon>Lophotrochozoa</taxon>
        <taxon>Mollusca</taxon>
        <taxon>Gastropoda</taxon>
        <taxon>Heterobranchia</taxon>
        <taxon>Euthyneura</taxon>
        <taxon>Panpulmonata</taxon>
        <taxon>Sacoglossa</taxon>
        <taxon>Placobranchoidea</taxon>
        <taxon>Plakobranchidae</taxon>
        <taxon>Elysia</taxon>
    </lineage>
</organism>
<dbReference type="AlphaFoldDB" id="A0A3S0ZYC6"/>
<gene>
    <name evidence="2" type="ORF">EGW08_014046</name>
</gene>
<keyword evidence="3" id="KW-1185">Reference proteome</keyword>
<evidence type="ECO:0000313" key="3">
    <source>
        <dbReference type="Proteomes" id="UP000271974"/>
    </source>
</evidence>
<feature type="region of interest" description="Disordered" evidence="1">
    <location>
        <begin position="147"/>
        <end position="176"/>
    </location>
</feature>
<feature type="region of interest" description="Disordered" evidence="1">
    <location>
        <begin position="226"/>
        <end position="254"/>
    </location>
</feature>
<feature type="compositionally biased region" description="Polar residues" evidence="1">
    <location>
        <begin position="147"/>
        <end position="172"/>
    </location>
</feature>